<dbReference type="Pfam" id="PF04230">
    <property type="entry name" value="PS_pyruv_trans"/>
    <property type="match status" value="1"/>
</dbReference>
<organism evidence="10 11">
    <name type="scientific">Rhizobium setariae</name>
    <dbReference type="NCBI Taxonomy" id="2801340"/>
    <lineage>
        <taxon>Bacteria</taxon>
        <taxon>Pseudomonadati</taxon>
        <taxon>Pseudomonadota</taxon>
        <taxon>Alphaproteobacteria</taxon>
        <taxon>Hyphomicrobiales</taxon>
        <taxon>Rhizobiaceae</taxon>
        <taxon>Rhizobium/Agrobacterium group</taxon>
        <taxon>Rhizobium</taxon>
    </lineage>
</organism>
<comment type="subcellular location">
    <subcellularLocation>
        <location evidence="2">Endomembrane system</location>
    </subcellularLocation>
    <subcellularLocation>
        <location evidence="1">Membrane</location>
        <topology evidence="1">Single-pass membrane protein</topology>
    </subcellularLocation>
</comment>
<name>A0A936YWV3_9HYPH</name>
<keyword evidence="5" id="KW-0812">Transmembrane</keyword>
<dbReference type="AlphaFoldDB" id="A0A936YWV3"/>
<evidence type="ECO:0000256" key="2">
    <source>
        <dbReference type="ARBA" id="ARBA00004308"/>
    </source>
</evidence>
<evidence type="ECO:0000259" key="9">
    <source>
        <dbReference type="Pfam" id="PF04230"/>
    </source>
</evidence>
<gene>
    <name evidence="10" type="ORF">JJB09_24045</name>
</gene>
<keyword evidence="4" id="KW-0808">Transferase</keyword>
<comment type="caution">
    <text evidence="10">The sequence shown here is derived from an EMBL/GenBank/DDBJ whole genome shotgun (WGS) entry which is preliminary data.</text>
</comment>
<accession>A0A936YWV3</accession>
<keyword evidence="8" id="KW-0325">Glycoprotein</keyword>
<dbReference type="EMBL" id="JAEQNC010000018">
    <property type="protein sequence ID" value="MBL0375090.1"/>
    <property type="molecule type" value="Genomic_DNA"/>
</dbReference>
<dbReference type="Proteomes" id="UP000633219">
    <property type="component" value="Unassembled WGS sequence"/>
</dbReference>
<keyword evidence="7" id="KW-0472">Membrane</keyword>
<dbReference type="RefSeq" id="WP_201663636.1">
    <property type="nucleotide sequence ID" value="NZ_JAEQNC010000018.1"/>
</dbReference>
<feature type="domain" description="Polysaccharide pyruvyl transferase" evidence="9">
    <location>
        <begin position="481"/>
        <end position="679"/>
    </location>
</feature>
<dbReference type="GO" id="GO:0009311">
    <property type="term" value="P:oligosaccharide metabolic process"/>
    <property type="evidence" value="ECO:0007669"/>
    <property type="project" value="TreeGrafter"/>
</dbReference>
<reference evidence="10" key="1">
    <citation type="submission" date="2021-01" db="EMBL/GenBank/DDBJ databases">
        <title>Rhizobium sp. strain KVB221 16S ribosomal RNA gene Genome sequencing and assembly.</title>
        <authorList>
            <person name="Kang M."/>
        </authorList>
    </citation>
    <scope>NUCLEOTIDE SEQUENCE</scope>
    <source>
        <strain evidence="10">KVB221</strain>
    </source>
</reference>
<dbReference type="GO" id="GO:0003828">
    <property type="term" value="F:alpha-N-acetylneuraminate alpha-2,8-sialyltransferase activity"/>
    <property type="evidence" value="ECO:0007669"/>
    <property type="project" value="TreeGrafter"/>
</dbReference>
<evidence type="ECO:0000256" key="6">
    <source>
        <dbReference type="ARBA" id="ARBA00022989"/>
    </source>
</evidence>
<proteinExistence type="predicted"/>
<dbReference type="InterPro" id="IPR007345">
    <property type="entry name" value="Polysacch_pyruvyl_Trfase"/>
</dbReference>
<keyword evidence="6" id="KW-1133">Transmembrane helix</keyword>
<sequence>MAVFLGEEFYSNLSRKLDAYASARALGGSRAAASRVWRFLNWAGQNCSSTDVARKLAGEGRFGEALSLLLAGTKAGGVLGRQAAEEFQTFATWLGYSGHVKEAEAWMGRLPDQSLSGAGAWFVDFWYRRSILDSAHNFRLRQLLGQQPDEATESKILWLLYMTGEVQGDLDQLYSAAARRGNMTAARDWLSILAARDPDKFFSIATDNKKWFAKKGTSLAIDMLLCDGDTPLANMIGERPRQLARHFRQSSADIWSRIGDSSLSVAVVGNSPCEIGKAKGEEIDAHDVVIRFNHATVGAQHQSDYGRKTDVLVTNAFMLRNFVEDLDIPVIVTSKDWEVFTKEKKTAFALAEKGVPLATVPRELRTKINHALKATASSGLQTLAAVCDVRGGNENVGIYGFSLVDQIGPKPTSANYFRNTRPAANHNWRGEALMLDAIRRNGNIDTALEAAGEMRYDNQWKTLERFTPTRFRIEGDHTQYHCGSAAVARSLRHFLAPHGVIVEDKKYDVLVVNGEGTMHHGSKGFHRKMKILGRALDAGKEAYLINTVWQDNPHDYDDVLRGLTGIIVREAMSQRELLEKHGIKARLHPDMAYYAPLEAPTDVVDYKGSIVITDFFSKEFDTFVRLTRAEAIKYPFVDMMTVGWDDLIASLKTAEMLITGRHHAVFAACRAEIPFVAFGGNTHKIEGIFHSAGVDIPICESRAKLPEMIEWARNNRQEYQKLFDWLKSYKGWKL</sequence>
<evidence type="ECO:0000256" key="5">
    <source>
        <dbReference type="ARBA" id="ARBA00022692"/>
    </source>
</evidence>
<evidence type="ECO:0000256" key="8">
    <source>
        <dbReference type="ARBA" id="ARBA00023180"/>
    </source>
</evidence>
<dbReference type="GO" id="GO:0016020">
    <property type="term" value="C:membrane"/>
    <property type="evidence" value="ECO:0007669"/>
    <property type="project" value="UniProtKB-SubCell"/>
</dbReference>
<evidence type="ECO:0000256" key="3">
    <source>
        <dbReference type="ARBA" id="ARBA00022676"/>
    </source>
</evidence>
<protein>
    <submittedName>
        <fullName evidence="10">Glycosyltransferase family 29 protein</fullName>
    </submittedName>
</protein>
<dbReference type="GO" id="GO:0012505">
    <property type="term" value="C:endomembrane system"/>
    <property type="evidence" value="ECO:0007669"/>
    <property type="project" value="UniProtKB-SubCell"/>
</dbReference>
<dbReference type="PANTHER" id="PTHR11987:SF53">
    <property type="entry name" value="ALPHA-2,8-SIALYLTRANSFERASE 8F-LIKE"/>
    <property type="match status" value="1"/>
</dbReference>
<dbReference type="Gene3D" id="3.90.1480.20">
    <property type="entry name" value="Glycosyl transferase family 29"/>
    <property type="match status" value="1"/>
</dbReference>
<dbReference type="Pfam" id="PF00777">
    <property type="entry name" value="Glyco_transf_29"/>
    <property type="match status" value="1"/>
</dbReference>
<evidence type="ECO:0000256" key="1">
    <source>
        <dbReference type="ARBA" id="ARBA00004167"/>
    </source>
</evidence>
<dbReference type="GO" id="GO:0006491">
    <property type="term" value="P:N-glycan processing"/>
    <property type="evidence" value="ECO:0007669"/>
    <property type="project" value="TreeGrafter"/>
</dbReference>
<evidence type="ECO:0000256" key="4">
    <source>
        <dbReference type="ARBA" id="ARBA00022679"/>
    </source>
</evidence>
<evidence type="ECO:0000313" key="11">
    <source>
        <dbReference type="Proteomes" id="UP000633219"/>
    </source>
</evidence>
<dbReference type="InterPro" id="IPR050943">
    <property type="entry name" value="Glycosyltr_29_Sialyltrsf"/>
</dbReference>
<dbReference type="InterPro" id="IPR038578">
    <property type="entry name" value="GT29-like_sf"/>
</dbReference>
<keyword evidence="11" id="KW-1185">Reference proteome</keyword>
<evidence type="ECO:0000256" key="7">
    <source>
        <dbReference type="ARBA" id="ARBA00023136"/>
    </source>
</evidence>
<dbReference type="InterPro" id="IPR001675">
    <property type="entry name" value="Glyco_trans_29"/>
</dbReference>
<dbReference type="PANTHER" id="PTHR11987">
    <property type="entry name" value="ALPHA-2,8-SIALYLTRANSFERASE"/>
    <property type="match status" value="1"/>
</dbReference>
<evidence type="ECO:0000313" key="10">
    <source>
        <dbReference type="EMBL" id="MBL0375090.1"/>
    </source>
</evidence>
<keyword evidence="3" id="KW-0328">Glycosyltransferase</keyword>